<dbReference type="PANTHER" id="PTHR22893:SF91">
    <property type="entry name" value="NADPH DEHYDROGENASE 2-RELATED"/>
    <property type="match status" value="1"/>
</dbReference>
<dbReference type="GO" id="GO:0005829">
    <property type="term" value="C:cytosol"/>
    <property type="evidence" value="ECO:0007669"/>
    <property type="project" value="UniProtKB-ARBA"/>
</dbReference>
<evidence type="ECO:0000256" key="3">
    <source>
        <dbReference type="ARBA" id="ARBA00023002"/>
    </source>
</evidence>
<dbReference type="Gene3D" id="3.20.20.70">
    <property type="entry name" value="Aldolase class I"/>
    <property type="match status" value="1"/>
</dbReference>
<name>Q0EZY7_9PROT</name>
<dbReference type="GO" id="GO:0010181">
    <property type="term" value="F:FMN binding"/>
    <property type="evidence" value="ECO:0007669"/>
    <property type="project" value="InterPro"/>
</dbReference>
<dbReference type="FunFam" id="3.20.20.70:FF:000059">
    <property type="entry name" value="N-ethylmaleimide reductase, FMN-linked"/>
    <property type="match status" value="1"/>
</dbReference>
<dbReference type="EMBL" id="AATS01000005">
    <property type="protein sequence ID" value="EAU54897.1"/>
    <property type="molecule type" value="Genomic_DNA"/>
</dbReference>
<keyword evidence="3" id="KW-0560">Oxidoreductase</keyword>
<accession>Q0EZY7</accession>
<dbReference type="FunCoup" id="Q0EZY7">
    <property type="interactions" value="296"/>
</dbReference>
<dbReference type="OrthoDB" id="5297124at2"/>
<proteinExistence type="inferred from homology"/>
<comment type="cofactor">
    <cofactor evidence="1">
        <name>FMN</name>
        <dbReference type="ChEBI" id="CHEBI:58210"/>
    </cofactor>
</comment>
<dbReference type="eggNOG" id="COG1902">
    <property type="taxonomic scope" value="Bacteria"/>
</dbReference>
<dbReference type="InterPro" id="IPR013785">
    <property type="entry name" value="Aldolase_TIM"/>
</dbReference>
<reference evidence="5 6" key="1">
    <citation type="submission" date="2006-09" db="EMBL/GenBank/DDBJ databases">
        <authorList>
            <person name="Emerson D."/>
            <person name="Ferriera S."/>
            <person name="Johnson J."/>
            <person name="Kravitz S."/>
            <person name="Halpern A."/>
            <person name="Remington K."/>
            <person name="Beeson K."/>
            <person name="Tran B."/>
            <person name="Rogers Y.-H."/>
            <person name="Friedman R."/>
            <person name="Venter J.C."/>
        </authorList>
    </citation>
    <scope>NUCLEOTIDE SEQUENCE [LARGE SCALE GENOMIC DNA]</scope>
    <source>
        <strain evidence="5 6">PV-1</strain>
    </source>
</reference>
<keyword evidence="6" id="KW-1185">Reference proteome</keyword>
<evidence type="ECO:0000256" key="2">
    <source>
        <dbReference type="ARBA" id="ARBA00005979"/>
    </source>
</evidence>
<evidence type="ECO:0000313" key="5">
    <source>
        <dbReference type="EMBL" id="EAU54897.1"/>
    </source>
</evidence>
<dbReference type="InParanoid" id="Q0EZY7"/>
<dbReference type="InterPro" id="IPR045247">
    <property type="entry name" value="Oye-like"/>
</dbReference>
<dbReference type="STRING" id="314344.AL013_11300"/>
<evidence type="ECO:0000256" key="1">
    <source>
        <dbReference type="ARBA" id="ARBA00001917"/>
    </source>
</evidence>
<comment type="similarity">
    <text evidence="2">Belongs to the NADH:flavin oxidoreductase/NADH oxidase family.</text>
</comment>
<dbReference type="PANTHER" id="PTHR22893">
    <property type="entry name" value="NADH OXIDOREDUCTASE-RELATED"/>
    <property type="match status" value="1"/>
</dbReference>
<dbReference type="Proteomes" id="UP000005297">
    <property type="component" value="Unassembled WGS sequence"/>
</dbReference>
<dbReference type="GO" id="GO:0016628">
    <property type="term" value="F:oxidoreductase activity, acting on the CH-CH group of donors, NAD or NADP as acceptor"/>
    <property type="evidence" value="ECO:0007669"/>
    <property type="project" value="UniProtKB-ARBA"/>
</dbReference>
<dbReference type="AlphaFoldDB" id="Q0EZY7"/>
<protein>
    <submittedName>
        <fullName evidence="5">Morphinone reductase</fullName>
    </submittedName>
</protein>
<organism evidence="5 6">
    <name type="scientific">Mariprofundus ferrooxydans PV-1</name>
    <dbReference type="NCBI Taxonomy" id="314345"/>
    <lineage>
        <taxon>Bacteria</taxon>
        <taxon>Pseudomonadati</taxon>
        <taxon>Pseudomonadota</taxon>
        <taxon>Candidatius Mariprofundia</taxon>
        <taxon>Mariprofundales</taxon>
        <taxon>Mariprofundaceae</taxon>
        <taxon>Mariprofundus</taxon>
    </lineage>
</organism>
<dbReference type="CDD" id="cd02933">
    <property type="entry name" value="OYE_like_FMN"/>
    <property type="match status" value="1"/>
</dbReference>
<dbReference type="SUPFAM" id="SSF51395">
    <property type="entry name" value="FMN-linked oxidoreductases"/>
    <property type="match status" value="1"/>
</dbReference>
<dbReference type="InterPro" id="IPR001155">
    <property type="entry name" value="OxRdtase_FMN_N"/>
</dbReference>
<sequence>MTDLFSPIKLGKLALSNRITMAPMTRNRAPEGIPTPLMVEYYSQRATAGLIITEGAQISEQGVGYPATPGIYSDAQVDGWQKVTEAVHAKGGHIFVQLWHCGRISHPDFHGGNLPVAPSAIRAEGQAFTYEGLKDFVTPRALDIEEIPAIVEQYRHAAACARKAGFDGVEIHAANGYLLDQFLRDGSNTRSDAYGGSIENRARLLLEVTEAVCNEIGSDRVGIRISPVNAFNDMHDSDPQALFNHVADALSGLKPVYLHLVEVSMTGAADHAVNMQQIRERFDGLYIANGGYDKARGNDVIATRAADLVAYGIPFLANPDLPARLRLNATLNEADQATFYGGDLHGYTDYPALDDSQE</sequence>
<comment type="caution">
    <text evidence="5">The sequence shown here is derived from an EMBL/GenBank/DDBJ whole genome shotgun (WGS) entry which is preliminary data.</text>
</comment>
<dbReference type="RefSeq" id="WP_009849398.1">
    <property type="nucleotide sequence ID" value="NZ_DS022294.1"/>
</dbReference>
<evidence type="ECO:0000313" key="6">
    <source>
        <dbReference type="Proteomes" id="UP000005297"/>
    </source>
</evidence>
<gene>
    <name evidence="5" type="ORF">SPV1_09388</name>
</gene>
<dbReference type="Pfam" id="PF00724">
    <property type="entry name" value="Oxidored_FMN"/>
    <property type="match status" value="1"/>
</dbReference>
<dbReference type="HOGENOM" id="CLU_012153_0_0_0"/>
<feature type="domain" description="NADH:flavin oxidoreductase/NADH oxidase N-terminal" evidence="4">
    <location>
        <begin position="3"/>
        <end position="328"/>
    </location>
</feature>
<evidence type="ECO:0000259" key="4">
    <source>
        <dbReference type="Pfam" id="PF00724"/>
    </source>
</evidence>